<feature type="transmembrane region" description="Helical" evidence="3">
    <location>
        <begin position="6"/>
        <end position="39"/>
    </location>
</feature>
<organism evidence="5 6">
    <name type="scientific">Anolis carolinensis</name>
    <name type="common">Green anole</name>
    <name type="synonym">American chameleon</name>
    <dbReference type="NCBI Taxonomy" id="28377"/>
    <lineage>
        <taxon>Eukaryota</taxon>
        <taxon>Metazoa</taxon>
        <taxon>Chordata</taxon>
        <taxon>Craniata</taxon>
        <taxon>Vertebrata</taxon>
        <taxon>Euteleostomi</taxon>
        <taxon>Lepidosauria</taxon>
        <taxon>Squamata</taxon>
        <taxon>Bifurcata</taxon>
        <taxon>Unidentata</taxon>
        <taxon>Episquamata</taxon>
        <taxon>Toxicofera</taxon>
        <taxon>Iguania</taxon>
        <taxon>Dactyloidae</taxon>
        <taxon>Anolis</taxon>
    </lineage>
</organism>
<keyword evidence="3" id="KW-0812">Transmembrane</keyword>
<evidence type="ECO:0000256" key="2">
    <source>
        <dbReference type="PROSITE-ProRule" id="PRU01324"/>
    </source>
</evidence>
<comment type="similarity">
    <text evidence="1 2">Belongs to the ELL/occludin family.</text>
</comment>
<dbReference type="Bgee" id="ENSACAG00000010718">
    <property type="expression patterns" value="Expressed in ovary and 13 other cell types or tissues"/>
</dbReference>
<name>H9GGP8_ANOCA</name>
<dbReference type="Gene3D" id="6.10.140.340">
    <property type="match status" value="1"/>
</dbReference>
<accession>H9GGP8</accession>
<protein>
    <recommendedName>
        <fullName evidence="4">OCEL domain-containing protein</fullName>
    </recommendedName>
</protein>
<dbReference type="Pfam" id="PF07303">
    <property type="entry name" value="Occludin_ELL"/>
    <property type="match status" value="1"/>
</dbReference>
<proteinExistence type="inferred from homology"/>
<keyword evidence="6" id="KW-1185">Reference proteome</keyword>
<dbReference type="SUPFAM" id="SSF144292">
    <property type="entry name" value="occludin/ELL-like"/>
    <property type="match status" value="1"/>
</dbReference>
<dbReference type="PANTHER" id="PTHR23288:SF9">
    <property type="entry name" value="RNA POLYMERASE II ELONGATION FACTOR ELL"/>
    <property type="match status" value="1"/>
</dbReference>
<keyword evidence="3" id="KW-1133">Transmembrane helix</keyword>
<dbReference type="STRING" id="28377.ENSACAP00000010516"/>
<dbReference type="Proteomes" id="UP000001646">
    <property type="component" value="Unplaced"/>
</dbReference>
<evidence type="ECO:0000313" key="6">
    <source>
        <dbReference type="Proteomes" id="UP000001646"/>
    </source>
</evidence>
<dbReference type="Ensembl" id="ENSACAT00000010733.3">
    <property type="protein sequence ID" value="ENSACAP00000010516.3"/>
    <property type="gene ID" value="ENSACAG00000010718.3"/>
</dbReference>
<feature type="domain" description="OCEL" evidence="4">
    <location>
        <begin position="27"/>
        <end position="123"/>
    </location>
</feature>
<dbReference type="eggNOG" id="KOG4796">
    <property type="taxonomic scope" value="Eukaryota"/>
</dbReference>
<dbReference type="InterPro" id="IPR010844">
    <property type="entry name" value="Occludin_ELL"/>
</dbReference>
<evidence type="ECO:0000259" key="4">
    <source>
        <dbReference type="PROSITE" id="PS51980"/>
    </source>
</evidence>
<dbReference type="InterPro" id="IPR031176">
    <property type="entry name" value="ELL/occludin"/>
</dbReference>
<sequence length="127" mass="15796">MYYFIVIVITFILLSLHLLFFSIIIIITCILFCYCYYIYFILSFYKNDFNAEYNEYRALHARIERITHHFVQLDAQLKQLPPDTEEYKVRRWRDTREKNRCEYLHNKLAHIKKLIAEYDQQQFQAWH</sequence>
<evidence type="ECO:0000313" key="5">
    <source>
        <dbReference type="Ensembl" id="ENSACAP00000010516.3"/>
    </source>
</evidence>
<dbReference type="PANTHER" id="PTHR23288">
    <property type="entry name" value="OCCLUDIN AND RNA POLYMERASE II ELONGATION FACTOR ELL"/>
    <property type="match status" value="1"/>
</dbReference>
<reference evidence="5" key="3">
    <citation type="submission" date="2025-09" db="UniProtKB">
        <authorList>
            <consortium name="Ensembl"/>
        </authorList>
    </citation>
    <scope>IDENTIFICATION</scope>
</reference>
<evidence type="ECO:0000256" key="3">
    <source>
        <dbReference type="SAM" id="Phobius"/>
    </source>
</evidence>
<dbReference type="AlphaFoldDB" id="H9GGP8"/>
<dbReference type="HOGENOM" id="CLU_152647_0_0_1"/>
<evidence type="ECO:0000256" key="1">
    <source>
        <dbReference type="ARBA" id="ARBA00009171"/>
    </source>
</evidence>
<dbReference type="GeneTree" id="ENSGT00940000155914"/>
<reference evidence="5" key="1">
    <citation type="submission" date="2009-12" db="EMBL/GenBank/DDBJ databases">
        <title>The Genome Sequence of Anolis carolinensis (Green Anole Lizard).</title>
        <authorList>
            <consortium name="The Genome Sequencing Platform"/>
            <person name="Di Palma F."/>
            <person name="Alfoldi J."/>
            <person name="Heiman D."/>
            <person name="Young S."/>
            <person name="Grabherr M."/>
            <person name="Johnson J."/>
            <person name="Lander E.S."/>
            <person name="Lindblad-Toh K."/>
        </authorList>
    </citation>
    <scope>NUCLEOTIDE SEQUENCE [LARGE SCALE GENOMIC DNA]</scope>
    <source>
        <strain evidence="5">JBL SC #1</strain>
    </source>
</reference>
<dbReference type="InParanoid" id="H9GGP8"/>
<keyword evidence="3" id="KW-0472">Membrane</keyword>
<dbReference type="PROSITE" id="PS51980">
    <property type="entry name" value="OCEL"/>
    <property type="match status" value="1"/>
</dbReference>
<reference evidence="5" key="2">
    <citation type="submission" date="2025-08" db="UniProtKB">
        <authorList>
            <consortium name="Ensembl"/>
        </authorList>
    </citation>
    <scope>IDENTIFICATION</scope>
</reference>